<dbReference type="Proteomes" id="UP000053411">
    <property type="component" value="Unassembled WGS sequence"/>
</dbReference>
<dbReference type="GO" id="GO:0000379">
    <property type="term" value="P:tRNA-type intron splice site recognition and cleavage"/>
    <property type="evidence" value="ECO:0007669"/>
    <property type="project" value="InterPro"/>
</dbReference>
<dbReference type="InterPro" id="IPR042777">
    <property type="entry name" value="Sen15_fungi"/>
</dbReference>
<dbReference type="GeneID" id="27714844"/>
<dbReference type="GO" id="GO:0000214">
    <property type="term" value="C:tRNA-intron endonuclease complex"/>
    <property type="evidence" value="ECO:0007669"/>
    <property type="project" value="InterPro"/>
</dbReference>
<evidence type="ECO:0000259" key="3">
    <source>
        <dbReference type="Pfam" id="PF09631"/>
    </source>
</evidence>
<dbReference type="RefSeq" id="XP_016629305.1">
    <property type="nucleotide sequence ID" value="XM_016779594.1"/>
</dbReference>
<feature type="domain" description="tRNA-splicing endonuclease subunit Sen15" evidence="3">
    <location>
        <begin position="122"/>
        <end position="239"/>
    </location>
</feature>
<dbReference type="EMBL" id="KN848083">
    <property type="protein sequence ID" value="KIX95182.1"/>
    <property type="molecule type" value="Genomic_DNA"/>
</dbReference>
<dbReference type="PANTHER" id="PTHR28518">
    <property type="entry name" value="TRNA-SPLICING ENDONUCLEASE SUBUNIT SEN15"/>
    <property type="match status" value="1"/>
</dbReference>
<name>A0A0D2JP94_9EURO</name>
<keyword evidence="5" id="KW-1185">Reference proteome</keyword>
<feature type="region of interest" description="Disordered" evidence="2">
    <location>
        <begin position="77"/>
        <end position="123"/>
    </location>
</feature>
<keyword evidence="1" id="KW-0819">tRNA processing</keyword>
<reference evidence="4 5" key="1">
    <citation type="submission" date="2015-01" db="EMBL/GenBank/DDBJ databases">
        <title>The Genome Sequence of Fonsecaea multimorphosa CBS 102226.</title>
        <authorList>
            <consortium name="The Broad Institute Genomics Platform"/>
            <person name="Cuomo C."/>
            <person name="de Hoog S."/>
            <person name="Gorbushina A."/>
            <person name="Stielow B."/>
            <person name="Teixiera M."/>
            <person name="Abouelleil A."/>
            <person name="Chapman S.B."/>
            <person name="Priest M."/>
            <person name="Young S.K."/>
            <person name="Wortman J."/>
            <person name="Nusbaum C."/>
            <person name="Birren B."/>
        </authorList>
    </citation>
    <scope>NUCLEOTIDE SEQUENCE [LARGE SCALE GENOMIC DNA]</scope>
    <source>
        <strain evidence="4 5">CBS 102226</strain>
    </source>
</reference>
<accession>A0A0D2JP94</accession>
<dbReference type="STRING" id="1442371.A0A0D2JP94"/>
<evidence type="ECO:0000256" key="1">
    <source>
        <dbReference type="ARBA" id="ARBA00022694"/>
    </source>
</evidence>
<protein>
    <recommendedName>
        <fullName evidence="3">tRNA-splicing endonuclease subunit Sen15 domain-containing protein</fullName>
    </recommendedName>
</protein>
<dbReference type="GO" id="GO:0000213">
    <property type="term" value="F:tRNA-intron lyase activity"/>
    <property type="evidence" value="ECO:0007669"/>
    <property type="project" value="TreeGrafter"/>
</dbReference>
<evidence type="ECO:0000313" key="4">
    <source>
        <dbReference type="EMBL" id="KIX95182.1"/>
    </source>
</evidence>
<feature type="compositionally biased region" description="Low complexity" evidence="2">
    <location>
        <begin position="84"/>
        <end position="119"/>
    </location>
</feature>
<dbReference type="VEuPathDB" id="FungiDB:Z520_09098"/>
<evidence type="ECO:0000313" key="5">
    <source>
        <dbReference type="Proteomes" id="UP000053411"/>
    </source>
</evidence>
<proteinExistence type="predicted"/>
<organism evidence="4 5">
    <name type="scientific">Fonsecaea multimorphosa CBS 102226</name>
    <dbReference type="NCBI Taxonomy" id="1442371"/>
    <lineage>
        <taxon>Eukaryota</taxon>
        <taxon>Fungi</taxon>
        <taxon>Dikarya</taxon>
        <taxon>Ascomycota</taxon>
        <taxon>Pezizomycotina</taxon>
        <taxon>Eurotiomycetes</taxon>
        <taxon>Chaetothyriomycetidae</taxon>
        <taxon>Chaetothyriales</taxon>
        <taxon>Herpotrichiellaceae</taxon>
        <taxon>Fonsecaea</taxon>
    </lineage>
</organism>
<dbReference type="InterPro" id="IPR018593">
    <property type="entry name" value="tRNA-endonuc_su_Sen15"/>
</dbReference>
<dbReference type="OrthoDB" id="10002170at2759"/>
<evidence type="ECO:0000256" key="2">
    <source>
        <dbReference type="SAM" id="MobiDB-lite"/>
    </source>
</evidence>
<sequence length="240" mass="25397">MAPTTPTPPTASALSALIDHSSAKSASEFLAITILHNLQYQHEWTDLKLHLACLSQGPSAQNGAAAGGGGGLMALDGIKFGGHSNPSSRSTSPSRSASPSRSGSSTPTGNGSTPPAGGTVTVPIISGLPPQHSYLHPDLQTYLIKHKIKETEIPVQREFVLPLALGEKWSLGRFCAVFDQLPEREVVRVRHPRGSAGAVYEHKDTKRLLCGMRAREGGGGDGTVVYYIMQEGEVKPRQNG</sequence>
<dbReference type="PANTHER" id="PTHR28518:SF1">
    <property type="entry name" value="TRNA-SPLICING ENDONUCLEASE SUBUNIT SEN15"/>
    <property type="match status" value="1"/>
</dbReference>
<dbReference type="AlphaFoldDB" id="A0A0D2JP94"/>
<dbReference type="Pfam" id="PF09631">
    <property type="entry name" value="Sen15"/>
    <property type="match status" value="1"/>
</dbReference>
<gene>
    <name evidence="4" type="ORF">Z520_09098</name>
</gene>